<feature type="non-terminal residue" evidence="1">
    <location>
        <position position="1"/>
    </location>
</feature>
<keyword evidence="2" id="KW-1185">Reference proteome</keyword>
<accession>A0A9Q0NEP2</accession>
<sequence>ETQFRSTSGIILDLDDGTYLNTQVISQVIGVKTVNNLYWGQTLNEDLHSSIESSNGPKEAFEPNETQFRSTSGIILDLDDGTYLNTQVISQVIGVKTVNNLYWGQTLNELCALLDHNSNSFIGNEVGGYELEKFKVSDFAAPIPNIPGGVIPPGDVKLNA</sequence>
<proteinExistence type="predicted"/>
<evidence type="ECO:0000313" key="2">
    <source>
        <dbReference type="Proteomes" id="UP001151699"/>
    </source>
</evidence>
<dbReference type="AlphaFoldDB" id="A0A9Q0NEP2"/>
<feature type="non-terminal residue" evidence="1">
    <location>
        <position position="160"/>
    </location>
</feature>
<dbReference type="Proteomes" id="UP001151699">
    <property type="component" value="Chromosome A"/>
</dbReference>
<gene>
    <name evidence="1" type="ORF">Bhyg_04132</name>
</gene>
<dbReference type="EMBL" id="WJQU01000001">
    <property type="protein sequence ID" value="KAJ6648900.1"/>
    <property type="molecule type" value="Genomic_DNA"/>
</dbReference>
<comment type="caution">
    <text evidence="1">The sequence shown here is derived from an EMBL/GenBank/DDBJ whole genome shotgun (WGS) entry which is preliminary data.</text>
</comment>
<evidence type="ECO:0000313" key="1">
    <source>
        <dbReference type="EMBL" id="KAJ6648900.1"/>
    </source>
</evidence>
<name>A0A9Q0NEP2_9DIPT</name>
<reference evidence="1" key="1">
    <citation type="submission" date="2022-07" db="EMBL/GenBank/DDBJ databases">
        <authorList>
            <person name="Trinca V."/>
            <person name="Uliana J.V.C."/>
            <person name="Torres T.T."/>
            <person name="Ward R.J."/>
            <person name="Monesi N."/>
        </authorList>
    </citation>
    <scope>NUCLEOTIDE SEQUENCE</scope>
    <source>
        <strain evidence="1">HSMRA1968</strain>
        <tissue evidence="1">Whole embryos</tissue>
    </source>
</reference>
<protein>
    <submittedName>
        <fullName evidence="1">Uncharacterized protein</fullName>
    </submittedName>
</protein>
<organism evidence="1 2">
    <name type="scientific">Pseudolycoriella hygida</name>
    <dbReference type="NCBI Taxonomy" id="35572"/>
    <lineage>
        <taxon>Eukaryota</taxon>
        <taxon>Metazoa</taxon>
        <taxon>Ecdysozoa</taxon>
        <taxon>Arthropoda</taxon>
        <taxon>Hexapoda</taxon>
        <taxon>Insecta</taxon>
        <taxon>Pterygota</taxon>
        <taxon>Neoptera</taxon>
        <taxon>Endopterygota</taxon>
        <taxon>Diptera</taxon>
        <taxon>Nematocera</taxon>
        <taxon>Sciaroidea</taxon>
        <taxon>Sciaridae</taxon>
        <taxon>Pseudolycoriella</taxon>
    </lineage>
</organism>